<dbReference type="EMBL" id="QWEX01000002">
    <property type="protein sequence ID" value="RXV68173.1"/>
    <property type="molecule type" value="Genomic_DNA"/>
</dbReference>
<protein>
    <submittedName>
        <fullName evidence="1">Uncharacterized protein</fullName>
    </submittedName>
</protein>
<dbReference type="Proteomes" id="UP000289650">
    <property type="component" value="Unassembled WGS sequence"/>
</dbReference>
<evidence type="ECO:0000313" key="2">
    <source>
        <dbReference type="Proteomes" id="UP000289650"/>
    </source>
</evidence>
<dbReference type="OrthoDB" id="9036113at2"/>
<comment type="caution">
    <text evidence="1">The sequence shown here is derived from an EMBL/GenBank/DDBJ whole genome shotgun (WGS) entry which is preliminary data.</text>
</comment>
<dbReference type="AlphaFoldDB" id="A0A4Q2AF70"/>
<gene>
    <name evidence="1" type="ORF">D1006_23540</name>
</gene>
<accession>A0A4Q2AF70</accession>
<name>A0A4Q2AF70_9BURK</name>
<organism evidence="1 2">
    <name type="scientific">Burkholderia stabilis</name>
    <dbReference type="NCBI Taxonomy" id="95485"/>
    <lineage>
        <taxon>Bacteria</taxon>
        <taxon>Pseudomonadati</taxon>
        <taxon>Pseudomonadota</taxon>
        <taxon>Betaproteobacteria</taxon>
        <taxon>Burkholderiales</taxon>
        <taxon>Burkholderiaceae</taxon>
        <taxon>Burkholderia</taxon>
        <taxon>Burkholderia cepacia complex</taxon>
    </lineage>
</organism>
<reference evidence="1 2" key="1">
    <citation type="submission" date="2018-08" db="EMBL/GenBank/DDBJ databases">
        <title>Mountain-cultivated ginseng endophyte, Burkholderia stabilis and its activity against ginseng root rot disease.</title>
        <authorList>
            <person name="Tapan Kumar M."/>
            <person name="Bae H."/>
            <person name="Shanmugam G."/>
            <person name="Jeon J."/>
        </authorList>
    </citation>
    <scope>NUCLEOTIDE SEQUENCE [LARGE SCALE GENOMIC DNA]</scope>
    <source>
        <strain evidence="1 2">EB159</strain>
    </source>
</reference>
<proteinExistence type="predicted"/>
<evidence type="ECO:0000313" key="1">
    <source>
        <dbReference type="EMBL" id="RXV68173.1"/>
    </source>
</evidence>
<sequence>MYGHGIITICRQCRLPKGARKPVVGPVACYRGVARTISEYASLAVRNQARVADCGKSLFARFYRGRVDRVASEGARFLQSAAAGGGTDGYGSYIKSARERAILKWGPSPCCMRGRMGTFHFPVV</sequence>